<organism evidence="1 2">
    <name type="scientific">Aegilops tauschii subsp. strangulata</name>
    <name type="common">Goatgrass</name>
    <dbReference type="NCBI Taxonomy" id="200361"/>
    <lineage>
        <taxon>Eukaryota</taxon>
        <taxon>Viridiplantae</taxon>
        <taxon>Streptophyta</taxon>
        <taxon>Embryophyta</taxon>
        <taxon>Tracheophyta</taxon>
        <taxon>Spermatophyta</taxon>
        <taxon>Magnoliopsida</taxon>
        <taxon>Liliopsida</taxon>
        <taxon>Poales</taxon>
        <taxon>Poaceae</taxon>
        <taxon>BOP clade</taxon>
        <taxon>Pooideae</taxon>
        <taxon>Triticodae</taxon>
        <taxon>Triticeae</taxon>
        <taxon>Triticinae</taxon>
        <taxon>Aegilops</taxon>
    </lineage>
</organism>
<dbReference type="Gramene" id="AET2Gv20872400.20">
    <property type="protein sequence ID" value="AET2Gv20872400.20"/>
    <property type="gene ID" value="AET2Gv20872400"/>
</dbReference>
<reference evidence="1" key="5">
    <citation type="journal article" date="2021" name="G3 (Bethesda)">
        <title>Aegilops tauschii genome assembly Aet v5.0 features greater sequence contiguity and improved annotation.</title>
        <authorList>
            <person name="Wang L."/>
            <person name="Zhu T."/>
            <person name="Rodriguez J.C."/>
            <person name="Deal K.R."/>
            <person name="Dubcovsky J."/>
            <person name="McGuire P.E."/>
            <person name="Lux T."/>
            <person name="Spannagl M."/>
            <person name="Mayer K.F.X."/>
            <person name="Baldrich P."/>
            <person name="Meyers B.C."/>
            <person name="Huo N."/>
            <person name="Gu Y.Q."/>
            <person name="Zhou H."/>
            <person name="Devos K.M."/>
            <person name="Bennetzen J.L."/>
            <person name="Unver T."/>
            <person name="Budak H."/>
            <person name="Gulick P.J."/>
            <person name="Galiba G."/>
            <person name="Kalapos B."/>
            <person name="Nelson D.R."/>
            <person name="Li P."/>
            <person name="You F.M."/>
            <person name="Luo M.C."/>
            <person name="Dvorak J."/>
        </authorList>
    </citation>
    <scope>NUCLEOTIDE SEQUENCE [LARGE SCALE GENOMIC DNA]</scope>
    <source>
        <strain evidence="1">cv. AL8/78</strain>
    </source>
</reference>
<accession>A0A453CKC6</accession>
<proteinExistence type="predicted"/>
<evidence type="ECO:0000313" key="1">
    <source>
        <dbReference type="EnsemblPlants" id="AET2Gv20872400.20"/>
    </source>
</evidence>
<sequence length="67" mass="7608">MVQYSLHLQCVVVYSSKLSLNLPCLTILYSLCLKLCKNILILWDGGSSIYHAYLVLTPSRISCLRFV</sequence>
<dbReference type="AlphaFoldDB" id="A0A453CKC6"/>
<dbReference type="Proteomes" id="UP000015105">
    <property type="component" value="Chromosome 2D"/>
</dbReference>
<name>A0A453CKC6_AEGTS</name>
<reference evidence="1" key="3">
    <citation type="journal article" date="2017" name="Nature">
        <title>Genome sequence of the progenitor of the wheat D genome Aegilops tauschii.</title>
        <authorList>
            <person name="Luo M.C."/>
            <person name="Gu Y.Q."/>
            <person name="Puiu D."/>
            <person name="Wang H."/>
            <person name="Twardziok S.O."/>
            <person name="Deal K.R."/>
            <person name="Huo N."/>
            <person name="Zhu T."/>
            <person name="Wang L."/>
            <person name="Wang Y."/>
            <person name="McGuire P.E."/>
            <person name="Liu S."/>
            <person name="Long H."/>
            <person name="Ramasamy R.K."/>
            <person name="Rodriguez J.C."/>
            <person name="Van S.L."/>
            <person name="Yuan L."/>
            <person name="Wang Z."/>
            <person name="Xia Z."/>
            <person name="Xiao L."/>
            <person name="Anderson O.D."/>
            <person name="Ouyang S."/>
            <person name="Liang Y."/>
            <person name="Zimin A.V."/>
            <person name="Pertea G."/>
            <person name="Qi P."/>
            <person name="Bennetzen J.L."/>
            <person name="Dai X."/>
            <person name="Dawson M.W."/>
            <person name="Muller H.G."/>
            <person name="Kugler K."/>
            <person name="Rivarola-Duarte L."/>
            <person name="Spannagl M."/>
            <person name="Mayer K.F.X."/>
            <person name="Lu F.H."/>
            <person name="Bevan M.W."/>
            <person name="Leroy P."/>
            <person name="Li P."/>
            <person name="You F.M."/>
            <person name="Sun Q."/>
            <person name="Liu Z."/>
            <person name="Lyons E."/>
            <person name="Wicker T."/>
            <person name="Salzberg S.L."/>
            <person name="Devos K.M."/>
            <person name="Dvorak J."/>
        </authorList>
    </citation>
    <scope>NUCLEOTIDE SEQUENCE [LARGE SCALE GENOMIC DNA]</scope>
    <source>
        <strain evidence="1">cv. AL8/78</strain>
    </source>
</reference>
<dbReference type="EnsemblPlants" id="AET2Gv20872400.20">
    <property type="protein sequence ID" value="AET2Gv20872400.20"/>
    <property type="gene ID" value="AET2Gv20872400"/>
</dbReference>
<protein>
    <submittedName>
        <fullName evidence="1">Uncharacterized protein</fullName>
    </submittedName>
</protein>
<keyword evidence="2" id="KW-1185">Reference proteome</keyword>
<reference evidence="2" key="2">
    <citation type="journal article" date="2017" name="Nat. Plants">
        <title>The Aegilops tauschii genome reveals multiple impacts of transposons.</title>
        <authorList>
            <person name="Zhao G."/>
            <person name="Zou C."/>
            <person name="Li K."/>
            <person name="Wang K."/>
            <person name="Li T."/>
            <person name="Gao L."/>
            <person name="Zhang X."/>
            <person name="Wang H."/>
            <person name="Yang Z."/>
            <person name="Liu X."/>
            <person name="Jiang W."/>
            <person name="Mao L."/>
            <person name="Kong X."/>
            <person name="Jiao Y."/>
            <person name="Jia J."/>
        </authorList>
    </citation>
    <scope>NUCLEOTIDE SEQUENCE [LARGE SCALE GENOMIC DNA]</scope>
    <source>
        <strain evidence="2">cv. AL8/78</strain>
    </source>
</reference>
<evidence type="ECO:0000313" key="2">
    <source>
        <dbReference type="Proteomes" id="UP000015105"/>
    </source>
</evidence>
<reference evidence="1" key="4">
    <citation type="submission" date="2019-03" db="UniProtKB">
        <authorList>
            <consortium name="EnsemblPlants"/>
        </authorList>
    </citation>
    <scope>IDENTIFICATION</scope>
</reference>
<reference evidence="2" key="1">
    <citation type="journal article" date="2014" name="Science">
        <title>Ancient hybridizations among the ancestral genomes of bread wheat.</title>
        <authorList>
            <consortium name="International Wheat Genome Sequencing Consortium,"/>
            <person name="Marcussen T."/>
            <person name="Sandve S.R."/>
            <person name="Heier L."/>
            <person name="Spannagl M."/>
            <person name="Pfeifer M."/>
            <person name="Jakobsen K.S."/>
            <person name="Wulff B.B."/>
            <person name="Steuernagel B."/>
            <person name="Mayer K.F."/>
            <person name="Olsen O.A."/>
        </authorList>
    </citation>
    <scope>NUCLEOTIDE SEQUENCE [LARGE SCALE GENOMIC DNA]</scope>
    <source>
        <strain evidence="2">cv. AL8/78</strain>
    </source>
</reference>